<evidence type="ECO:0000313" key="2">
    <source>
        <dbReference type="Proteomes" id="UP001151760"/>
    </source>
</evidence>
<dbReference type="EMBL" id="BQNB010017228">
    <property type="protein sequence ID" value="GJT60757.1"/>
    <property type="molecule type" value="Genomic_DNA"/>
</dbReference>
<reference evidence="1" key="2">
    <citation type="submission" date="2022-01" db="EMBL/GenBank/DDBJ databases">
        <authorList>
            <person name="Yamashiro T."/>
            <person name="Shiraishi A."/>
            <person name="Satake H."/>
            <person name="Nakayama K."/>
        </authorList>
    </citation>
    <scope>NUCLEOTIDE SEQUENCE</scope>
</reference>
<organism evidence="1 2">
    <name type="scientific">Tanacetum coccineum</name>
    <dbReference type="NCBI Taxonomy" id="301880"/>
    <lineage>
        <taxon>Eukaryota</taxon>
        <taxon>Viridiplantae</taxon>
        <taxon>Streptophyta</taxon>
        <taxon>Embryophyta</taxon>
        <taxon>Tracheophyta</taxon>
        <taxon>Spermatophyta</taxon>
        <taxon>Magnoliopsida</taxon>
        <taxon>eudicotyledons</taxon>
        <taxon>Gunneridae</taxon>
        <taxon>Pentapetalae</taxon>
        <taxon>asterids</taxon>
        <taxon>campanulids</taxon>
        <taxon>Asterales</taxon>
        <taxon>Asteraceae</taxon>
        <taxon>Asteroideae</taxon>
        <taxon>Anthemideae</taxon>
        <taxon>Anthemidinae</taxon>
        <taxon>Tanacetum</taxon>
    </lineage>
</organism>
<keyword evidence="2" id="KW-1185">Reference proteome</keyword>
<evidence type="ECO:0000313" key="1">
    <source>
        <dbReference type="EMBL" id="GJT60757.1"/>
    </source>
</evidence>
<comment type="caution">
    <text evidence="1">The sequence shown here is derived from an EMBL/GenBank/DDBJ whole genome shotgun (WGS) entry which is preliminary data.</text>
</comment>
<gene>
    <name evidence="1" type="ORF">Tco_1004290</name>
</gene>
<accession>A0ABQ5FDT4</accession>
<proteinExistence type="predicted"/>
<protein>
    <submittedName>
        <fullName evidence="1">Uncharacterized protein</fullName>
    </submittedName>
</protein>
<dbReference type="Proteomes" id="UP001151760">
    <property type="component" value="Unassembled WGS sequence"/>
</dbReference>
<name>A0ABQ5FDT4_9ASTR</name>
<reference evidence="1" key="1">
    <citation type="journal article" date="2022" name="Int. J. Mol. Sci.">
        <title>Draft Genome of Tanacetum Coccineum: Genomic Comparison of Closely Related Tanacetum-Family Plants.</title>
        <authorList>
            <person name="Yamashiro T."/>
            <person name="Shiraishi A."/>
            <person name="Nakayama K."/>
            <person name="Satake H."/>
        </authorList>
    </citation>
    <scope>NUCLEOTIDE SEQUENCE</scope>
</reference>
<sequence length="161" mass="18233">MAALVPHPQLALNPQGAQAQEYTLVHDPLALWDQVHTLKEVVPTPTTVGQPPPLLSKLKFEVLNAVKEYLGTSLDDAHYKVLKKHDADIIKEFSIPTKIIERLTQQYLPQQSIEKSTEDIWKIKMEHASKQQVPLARIHISTAKAKEKIIQKLNYVKKAYG</sequence>